<keyword evidence="4" id="KW-1185">Reference proteome</keyword>
<reference evidence="3 4" key="1">
    <citation type="submission" date="2019-04" db="EMBL/GenBank/DDBJ databases">
        <title>Reference strain of H23.</title>
        <authorList>
            <person name="Luo X."/>
        </authorList>
    </citation>
    <scope>NUCLEOTIDE SEQUENCE [LARGE SCALE GENOMIC DNA]</scope>
    <source>
        <strain evidence="3 4">H23</strain>
    </source>
</reference>
<evidence type="ECO:0000256" key="1">
    <source>
        <dbReference type="SAM" id="SignalP"/>
    </source>
</evidence>
<dbReference type="OrthoDB" id="881662at2"/>
<dbReference type="EMBL" id="SZUA01000002">
    <property type="protein sequence ID" value="TKR30545.1"/>
    <property type="molecule type" value="Genomic_DNA"/>
</dbReference>
<sequence>MRRLFVLLLISLSFPAVAQQPQFSPNAPPDQPSQVAAEEMKKFEAAIAPYIAQAKRTYPAAKAKFTAGLPVGQSFFVTTRLYDSSGAFEQVFIAVRDIADGRVSGRIWNDIERVQGFRHGDDYAFPESDVMDWLITHADGSEEGNFVGKFLDTYAGGG</sequence>
<feature type="domain" description="DUF2314" evidence="2">
    <location>
        <begin position="53"/>
        <end position="139"/>
    </location>
</feature>
<dbReference type="AlphaFoldDB" id="A0A4U5JMV7"/>
<accession>A0A4U5JMV7</accession>
<dbReference type="InterPro" id="IPR018756">
    <property type="entry name" value="DUF2314"/>
</dbReference>
<dbReference type="Pfam" id="PF10077">
    <property type="entry name" value="DUF2314"/>
    <property type="match status" value="1"/>
</dbReference>
<evidence type="ECO:0000313" key="3">
    <source>
        <dbReference type="EMBL" id="TKR30545.1"/>
    </source>
</evidence>
<proteinExistence type="predicted"/>
<keyword evidence="1" id="KW-0732">Signal</keyword>
<dbReference type="RefSeq" id="WP_137266975.1">
    <property type="nucleotide sequence ID" value="NZ_SZUA01000002.1"/>
</dbReference>
<dbReference type="Proteomes" id="UP000308707">
    <property type="component" value="Unassembled WGS sequence"/>
</dbReference>
<evidence type="ECO:0000313" key="4">
    <source>
        <dbReference type="Proteomes" id="UP000308707"/>
    </source>
</evidence>
<protein>
    <submittedName>
        <fullName evidence="3">DUF2314 domain-containing protein</fullName>
    </submittedName>
</protein>
<feature type="chain" id="PRO_5020539252" evidence="1">
    <location>
        <begin position="19"/>
        <end position="158"/>
    </location>
</feature>
<organism evidence="3 4">
    <name type="scientific">Luteimonas gilva</name>
    <dbReference type="NCBI Taxonomy" id="2572684"/>
    <lineage>
        <taxon>Bacteria</taxon>
        <taxon>Pseudomonadati</taxon>
        <taxon>Pseudomonadota</taxon>
        <taxon>Gammaproteobacteria</taxon>
        <taxon>Lysobacterales</taxon>
        <taxon>Lysobacteraceae</taxon>
        <taxon>Luteimonas</taxon>
    </lineage>
</organism>
<evidence type="ECO:0000259" key="2">
    <source>
        <dbReference type="Pfam" id="PF10077"/>
    </source>
</evidence>
<feature type="signal peptide" evidence="1">
    <location>
        <begin position="1"/>
        <end position="18"/>
    </location>
</feature>
<name>A0A4U5JMV7_9GAMM</name>
<comment type="caution">
    <text evidence="3">The sequence shown here is derived from an EMBL/GenBank/DDBJ whole genome shotgun (WGS) entry which is preliminary data.</text>
</comment>
<gene>
    <name evidence="3" type="ORF">FCE95_10540</name>
</gene>